<reference evidence="2" key="1">
    <citation type="submission" date="2021-01" db="EMBL/GenBank/DDBJ databases">
        <title>Modified the classification status of verrucomicrobia.</title>
        <authorList>
            <person name="Feng X."/>
        </authorList>
    </citation>
    <scope>NUCLEOTIDE SEQUENCE</scope>
    <source>
        <strain evidence="2">JCM 18052</strain>
    </source>
</reference>
<feature type="chain" id="PRO_5036882872" description="PEP-CTERM protein-sorting domain-containing protein" evidence="1">
    <location>
        <begin position="27"/>
        <end position="263"/>
    </location>
</feature>
<dbReference type="EMBL" id="JAENIK010000011">
    <property type="protein sequence ID" value="MBK1817081.1"/>
    <property type="molecule type" value="Genomic_DNA"/>
</dbReference>
<evidence type="ECO:0008006" key="4">
    <source>
        <dbReference type="Google" id="ProtNLM"/>
    </source>
</evidence>
<dbReference type="RefSeq" id="WP_200352001.1">
    <property type="nucleotide sequence ID" value="NZ_BAABHZ010000006.1"/>
</dbReference>
<dbReference type="Proteomes" id="UP000600139">
    <property type="component" value="Unassembled WGS sequence"/>
</dbReference>
<keyword evidence="1" id="KW-0732">Signal</keyword>
<protein>
    <recommendedName>
        <fullName evidence="4">PEP-CTERM protein-sorting domain-containing protein</fullName>
    </recommendedName>
</protein>
<evidence type="ECO:0000256" key="1">
    <source>
        <dbReference type="SAM" id="SignalP"/>
    </source>
</evidence>
<gene>
    <name evidence="2" type="ORF">JIN84_15765</name>
</gene>
<name>A0A934R6E0_9BACT</name>
<keyword evidence="3" id="KW-1185">Reference proteome</keyword>
<sequence length="263" mass="26921">MKFSSNIPYLGSAVLAAVLATAPARAAVVATPQNNDIFLGFRASGNLGASTSYLVNLGQYSQFRDLTPGASISLNSLGDIGADLVATFGANWSNRNDLFWGIFGVSNTANPTVYASRESSAPGWSALDQISRGTTSSNIVSVLQGTNGYQGRQATANSAFAVLQPNSDGASSYNKQVSTGGTNDFGSLSTWSSIEGDFGGGTAGTSLDLYRISSTGVTNPGAFSISNSGVVSFTAAIPEPSSALLGVAGSLLIVAGRRRRPTH</sequence>
<evidence type="ECO:0000313" key="3">
    <source>
        <dbReference type="Proteomes" id="UP000600139"/>
    </source>
</evidence>
<organism evidence="2 3">
    <name type="scientific">Luteolibacter yonseiensis</name>
    <dbReference type="NCBI Taxonomy" id="1144680"/>
    <lineage>
        <taxon>Bacteria</taxon>
        <taxon>Pseudomonadati</taxon>
        <taxon>Verrucomicrobiota</taxon>
        <taxon>Verrucomicrobiia</taxon>
        <taxon>Verrucomicrobiales</taxon>
        <taxon>Verrucomicrobiaceae</taxon>
        <taxon>Luteolibacter</taxon>
    </lineage>
</organism>
<dbReference type="AlphaFoldDB" id="A0A934R6E0"/>
<comment type="caution">
    <text evidence="2">The sequence shown here is derived from an EMBL/GenBank/DDBJ whole genome shotgun (WGS) entry which is preliminary data.</text>
</comment>
<evidence type="ECO:0000313" key="2">
    <source>
        <dbReference type="EMBL" id="MBK1817081.1"/>
    </source>
</evidence>
<accession>A0A934R6E0</accession>
<feature type="signal peptide" evidence="1">
    <location>
        <begin position="1"/>
        <end position="26"/>
    </location>
</feature>
<proteinExistence type="predicted"/>